<proteinExistence type="predicted"/>
<dbReference type="GO" id="GO:0005789">
    <property type="term" value="C:endoplasmic reticulum membrane"/>
    <property type="evidence" value="ECO:0007669"/>
    <property type="project" value="TreeGrafter"/>
</dbReference>
<feature type="signal peptide" evidence="9">
    <location>
        <begin position="1"/>
        <end position="19"/>
    </location>
</feature>
<gene>
    <name evidence="11" type="ORF">CMQ_1529</name>
</gene>
<feature type="coiled-coil region" evidence="6">
    <location>
        <begin position="353"/>
        <end position="380"/>
    </location>
</feature>
<evidence type="ECO:0000256" key="3">
    <source>
        <dbReference type="ARBA" id="ARBA00022729"/>
    </source>
</evidence>
<dbReference type="GO" id="GO:0000139">
    <property type="term" value="C:Golgi membrane"/>
    <property type="evidence" value="ECO:0007669"/>
    <property type="project" value="TreeGrafter"/>
</dbReference>
<comment type="subcellular location">
    <subcellularLocation>
        <location evidence="1">Membrane</location>
        <topology evidence="1">Single-pass type I membrane protein</topology>
    </subcellularLocation>
</comment>
<feature type="domain" description="L-type lectin-like" evidence="10">
    <location>
        <begin position="25"/>
        <end position="240"/>
    </location>
</feature>
<dbReference type="Gene3D" id="2.60.120.200">
    <property type="match status" value="1"/>
</dbReference>
<keyword evidence="6" id="KW-0175">Coiled coil</keyword>
<dbReference type="InterPro" id="IPR013320">
    <property type="entry name" value="ConA-like_dom_sf"/>
</dbReference>
<dbReference type="InParanoid" id="F0XFA2"/>
<sequence length="442" mass="48271">MHLPSSTLAWGLLAGAAHAQTLINELSFGHDGRIAPENSRTIPNFELEGKPHIPEILSNKLILTPAAPAPGGQRGAVWSDRKLDVPTWIADVDLRVSGPERGGGNVNIWLVKDGQYAVGTSSVYTVGRFEGLVLVLDTSGPTGTGALRGYLNDGTKEYRALTGIDGLAFGHCEYAYRNLGRPSQIKIRQTERSFQVDIDDKPCFGSDSIVIPMGYHFGITAASADNPDSAEIFKLVVLKTDSNSQQQQQQQQQGGAASKGKTEGTEVSGGTIGGEESFGEDIPDADPSVYASSDAQFADLHNRLQDINHHLTIMFHKMATTDAVGEHRHEEISIQLGALKDLLSSMNAKLDRLGMIEAKVEKMERDMKQLNVELRKSMSNTEKSLLTHVSGNLAGHHDKLAEELRHPGHMRLILVIISGQIFLVVSYFMYKRHKANSPKKYL</sequence>
<protein>
    <submittedName>
        <fullName evidence="11">Lectin family integral membrane</fullName>
    </submittedName>
</protein>
<feature type="chain" id="PRO_5003259914" evidence="9">
    <location>
        <begin position="20"/>
        <end position="442"/>
    </location>
</feature>
<evidence type="ECO:0000256" key="9">
    <source>
        <dbReference type="SAM" id="SignalP"/>
    </source>
</evidence>
<keyword evidence="3 9" id="KW-0732">Signal</keyword>
<dbReference type="PANTHER" id="PTHR12223">
    <property type="entry name" value="VESICULAR MANNOSE-BINDING LECTIN"/>
    <property type="match status" value="1"/>
</dbReference>
<name>F0XFA2_GROCL</name>
<keyword evidence="2 8" id="KW-0812">Transmembrane</keyword>
<evidence type="ECO:0000313" key="12">
    <source>
        <dbReference type="Proteomes" id="UP000007796"/>
    </source>
</evidence>
<organism evidence="12">
    <name type="scientific">Grosmannia clavigera (strain kw1407 / UAMH 11150)</name>
    <name type="common">Blue stain fungus</name>
    <name type="synonym">Graphiocladiella clavigera</name>
    <dbReference type="NCBI Taxonomy" id="655863"/>
    <lineage>
        <taxon>Eukaryota</taxon>
        <taxon>Fungi</taxon>
        <taxon>Dikarya</taxon>
        <taxon>Ascomycota</taxon>
        <taxon>Pezizomycotina</taxon>
        <taxon>Sordariomycetes</taxon>
        <taxon>Sordariomycetidae</taxon>
        <taxon>Ophiostomatales</taxon>
        <taxon>Ophiostomataceae</taxon>
        <taxon>Leptographium</taxon>
    </lineage>
</organism>
<dbReference type="eggNOG" id="ENOG502QR1C">
    <property type="taxonomic scope" value="Eukaryota"/>
</dbReference>
<evidence type="ECO:0000256" key="6">
    <source>
        <dbReference type="SAM" id="Coils"/>
    </source>
</evidence>
<feature type="region of interest" description="Disordered" evidence="7">
    <location>
        <begin position="244"/>
        <end position="286"/>
    </location>
</feature>
<dbReference type="HOGENOM" id="CLU_053733_0_0_1"/>
<dbReference type="EMBL" id="GL629765">
    <property type="protein sequence ID" value="EFX04601.1"/>
    <property type="molecule type" value="Genomic_DNA"/>
</dbReference>
<reference evidence="11 12" key="1">
    <citation type="journal article" date="2011" name="Proc. Natl. Acad. Sci. U.S.A.">
        <title>Genome and transcriptome analyses of the mountain pine beetle-fungal symbiont Grosmannia clavigera, a lodgepole pine pathogen.</title>
        <authorList>
            <person name="DiGuistini S."/>
            <person name="Wang Y."/>
            <person name="Liao N.Y."/>
            <person name="Taylor G."/>
            <person name="Tanguay P."/>
            <person name="Feau N."/>
            <person name="Henrissat B."/>
            <person name="Chan S.K."/>
            <person name="Hesse-Orce U."/>
            <person name="Alamouti S.M."/>
            <person name="Tsui C.K.M."/>
            <person name="Docking R.T."/>
            <person name="Levasseur A."/>
            <person name="Haridas S."/>
            <person name="Robertson G."/>
            <person name="Birol I."/>
            <person name="Holt R.A."/>
            <person name="Marra M.A."/>
            <person name="Hamelin R.C."/>
            <person name="Hirst M."/>
            <person name="Jones S.J.M."/>
            <person name="Bohlmann J."/>
            <person name="Breuil C."/>
        </authorList>
    </citation>
    <scope>NUCLEOTIDE SEQUENCE [LARGE SCALE GENOMIC DNA]</scope>
    <source>
        <strain evidence="12">kw1407 / UAMH 11150</strain>
    </source>
</reference>
<keyword evidence="5 8" id="KW-0472">Membrane</keyword>
<dbReference type="Proteomes" id="UP000007796">
    <property type="component" value="Unassembled WGS sequence"/>
</dbReference>
<evidence type="ECO:0000313" key="11">
    <source>
        <dbReference type="EMBL" id="EFX04601.1"/>
    </source>
</evidence>
<dbReference type="GeneID" id="25974417"/>
<dbReference type="RefSeq" id="XP_014174083.1">
    <property type="nucleotide sequence ID" value="XM_014318608.1"/>
</dbReference>
<dbReference type="InterPro" id="IPR051136">
    <property type="entry name" value="Intracellular_Lectin-GPT"/>
</dbReference>
<dbReference type="GO" id="GO:0030134">
    <property type="term" value="C:COPII-coated ER to Golgi transport vesicle"/>
    <property type="evidence" value="ECO:0007669"/>
    <property type="project" value="TreeGrafter"/>
</dbReference>
<dbReference type="AlphaFoldDB" id="F0XFA2"/>
<dbReference type="InterPro" id="IPR005052">
    <property type="entry name" value="Lectin_leg"/>
</dbReference>
<evidence type="ECO:0000256" key="8">
    <source>
        <dbReference type="SAM" id="Phobius"/>
    </source>
</evidence>
<dbReference type="InterPro" id="IPR035661">
    <property type="entry name" value="EMP46/EMP47_N"/>
</dbReference>
<dbReference type="GO" id="GO:0005793">
    <property type="term" value="C:endoplasmic reticulum-Golgi intermediate compartment"/>
    <property type="evidence" value="ECO:0007669"/>
    <property type="project" value="TreeGrafter"/>
</dbReference>
<evidence type="ECO:0000259" key="10">
    <source>
        <dbReference type="PROSITE" id="PS51328"/>
    </source>
</evidence>
<dbReference type="PANTHER" id="PTHR12223:SF28">
    <property type="entry name" value="LECTIN, MANNOSE BINDING 1 LIKE"/>
    <property type="match status" value="1"/>
</dbReference>
<dbReference type="GO" id="GO:0005537">
    <property type="term" value="F:D-mannose binding"/>
    <property type="evidence" value="ECO:0007669"/>
    <property type="project" value="TreeGrafter"/>
</dbReference>
<dbReference type="STRING" id="655863.F0XFA2"/>
<evidence type="ECO:0000256" key="2">
    <source>
        <dbReference type="ARBA" id="ARBA00022692"/>
    </source>
</evidence>
<evidence type="ECO:0000256" key="7">
    <source>
        <dbReference type="SAM" id="MobiDB-lite"/>
    </source>
</evidence>
<dbReference type="OrthoDB" id="10265193at2759"/>
<feature type="transmembrane region" description="Helical" evidence="8">
    <location>
        <begin position="412"/>
        <end position="430"/>
    </location>
</feature>
<keyword evidence="12" id="KW-1185">Reference proteome</keyword>
<evidence type="ECO:0000256" key="5">
    <source>
        <dbReference type="ARBA" id="ARBA00023136"/>
    </source>
</evidence>
<dbReference type="PROSITE" id="PS51328">
    <property type="entry name" value="L_LECTIN_LIKE"/>
    <property type="match status" value="1"/>
</dbReference>
<evidence type="ECO:0000256" key="4">
    <source>
        <dbReference type="ARBA" id="ARBA00022989"/>
    </source>
</evidence>
<dbReference type="Pfam" id="PF03388">
    <property type="entry name" value="Lectin_leg-like"/>
    <property type="match status" value="1"/>
</dbReference>
<dbReference type="GO" id="GO:0006888">
    <property type="term" value="P:endoplasmic reticulum to Golgi vesicle-mediated transport"/>
    <property type="evidence" value="ECO:0007669"/>
    <property type="project" value="TreeGrafter"/>
</dbReference>
<evidence type="ECO:0000256" key="1">
    <source>
        <dbReference type="ARBA" id="ARBA00004479"/>
    </source>
</evidence>
<keyword evidence="4 8" id="KW-1133">Transmembrane helix</keyword>
<dbReference type="CDD" id="cd06903">
    <property type="entry name" value="lectin_EMP46_EMP47"/>
    <property type="match status" value="1"/>
</dbReference>
<accession>F0XFA2</accession>
<dbReference type="SUPFAM" id="SSF49899">
    <property type="entry name" value="Concanavalin A-like lectins/glucanases"/>
    <property type="match status" value="1"/>
</dbReference>